<keyword evidence="1" id="KW-1133">Transmembrane helix</keyword>
<name>A0ABV8YIW5_9ACTN</name>
<dbReference type="InterPro" id="IPR021994">
    <property type="entry name" value="DUF3592"/>
</dbReference>
<comment type="caution">
    <text evidence="3">The sequence shown here is derived from an EMBL/GenBank/DDBJ whole genome shotgun (WGS) entry which is preliminary data.</text>
</comment>
<keyword evidence="4" id="KW-1185">Reference proteome</keyword>
<feature type="transmembrane region" description="Helical" evidence="1">
    <location>
        <begin position="107"/>
        <end position="131"/>
    </location>
</feature>
<dbReference type="PROSITE" id="PS51257">
    <property type="entry name" value="PROKAR_LIPOPROTEIN"/>
    <property type="match status" value="1"/>
</dbReference>
<evidence type="ECO:0000313" key="3">
    <source>
        <dbReference type="EMBL" id="MFC4463788.1"/>
    </source>
</evidence>
<evidence type="ECO:0000256" key="1">
    <source>
        <dbReference type="SAM" id="Phobius"/>
    </source>
</evidence>
<accession>A0ABV8YIW5</accession>
<reference evidence="4" key="1">
    <citation type="journal article" date="2019" name="Int. J. Syst. Evol. Microbiol.">
        <title>The Global Catalogue of Microorganisms (GCM) 10K type strain sequencing project: providing services to taxonomists for standard genome sequencing and annotation.</title>
        <authorList>
            <consortium name="The Broad Institute Genomics Platform"/>
            <consortium name="The Broad Institute Genome Sequencing Center for Infectious Disease"/>
            <person name="Wu L."/>
            <person name="Ma J."/>
        </authorList>
    </citation>
    <scope>NUCLEOTIDE SEQUENCE [LARGE SCALE GENOMIC DNA]</scope>
    <source>
        <strain evidence="4">DT43</strain>
    </source>
</reference>
<feature type="transmembrane region" description="Helical" evidence="1">
    <location>
        <begin position="6"/>
        <end position="24"/>
    </location>
</feature>
<evidence type="ECO:0000313" key="4">
    <source>
        <dbReference type="Proteomes" id="UP001596012"/>
    </source>
</evidence>
<feature type="domain" description="DUF3592" evidence="2">
    <location>
        <begin position="39"/>
        <end position="106"/>
    </location>
</feature>
<proteinExistence type="predicted"/>
<dbReference type="EMBL" id="JBHSFG010000009">
    <property type="protein sequence ID" value="MFC4463788.1"/>
    <property type="molecule type" value="Genomic_DNA"/>
</dbReference>
<keyword evidence="1" id="KW-0812">Transmembrane</keyword>
<protein>
    <submittedName>
        <fullName evidence="3">DUF3592 domain-containing protein</fullName>
    </submittedName>
</protein>
<keyword evidence="1" id="KW-0472">Membrane</keyword>
<dbReference type="Pfam" id="PF12158">
    <property type="entry name" value="DUF3592"/>
    <property type="match status" value="1"/>
</dbReference>
<evidence type="ECO:0000259" key="2">
    <source>
        <dbReference type="Pfam" id="PF12158"/>
    </source>
</evidence>
<gene>
    <name evidence="3" type="ORF">ACFPH6_04210</name>
</gene>
<dbReference type="RefSeq" id="WP_386337380.1">
    <property type="nucleotide sequence ID" value="NZ_JBHSFG010000009.1"/>
</dbReference>
<organism evidence="3 4">
    <name type="scientific">Streptomyces xiangluensis</name>
    <dbReference type="NCBI Taxonomy" id="2665720"/>
    <lineage>
        <taxon>Bacteria</taxon>
        <taxon>Bacillati</taxon>
        <taxon>Actinomycetota</taxon>
        <taxon>Actinomycetes</taxon>
        <taxon>Kitasatosporales</taxon>
        <taxon>Streptomycetaceae</taxon>
        <taxon>Streptomyces</taxon>
    </lineage>
</organism>
<sequence length="135" mass="15163">MSWERIIEAAFIPVSAGISCWAFVEAWTNFRLYTRGQWIEAKMVGVREDTDGDGDPRFYPEVAFTPPDSDEIRVESKVGRLYPIDRSKRIRVRYDPAKPRRAHLEGYGGPGLFACLAGGVGMTFLAVGLFLDIFA</sequence>
<dbReference type="Proteomes" id="UP001596012">
    <property type="component" value="Unassembled WGS sequence"/>
</dbReference>